<dbReference type="Gene3D" id="3.40.50.10540">
    <property type="entry name" value="Crotonobetainyl-coa:carnitine coa-transferase, domain 1"/>
    <property type="match status" value="1"/>
</dbReference>
<evidence type="ECO:0008006" key="3">
    <source>
        <dbReference type="Google" id="ProtNLM"/>
    </source>
</evidence>
<dbReference type="InterPro" id="IPR044855">
    <property type="entry name" value="CoA-Trfase_III_dom3_sf"/>
</dbReference>
<dbReference type="AlphaFoldDB" id="A0A381UNK0"/>
<reference evidence="2" key="1">
    <citation type="submission" date="2018-05" db="EMBL/GenBank/DDBJ databases">
        <authorList>
            <person name="Lanie J.A."/>
            <person name="Ng W.-L."/>
            <person name="Kazmierczak K.M."/>
            <person name="Andrzejewski T.M."/>
            <person name="Davidsen T.M."/>
            <person name="Wayne K.J."/>
            <person name="Tettelin H."/>
            <person name="Glass J.I."/>
            <person name="Rusch D."/>
            <person name="Podicherti R."/>
            <person name="Tsui H.-C.T."/>
            <person name="Winkler M.E."/>
        </authorList>
    </citation>
    <scope>NUCLEOTIDE SEQUENCE</scope>
</reference>
<proteinExistence type="predicted"/>
<dbReference type="PANTHER" id="PTHR48207">
    <property type="entry name" value="SUCCINATE--HYDROXYMETHYLGLUTARATE COA-TRANSFERASE"/>
    <property type="match status" value="1"/>
</dbReference>
<protein>
    <recommendedName>
        <fullName evidence="3">CoA transferase</fullName>
    </recommendedName>
</protein>
<dbReference type="EMBL" id="UINC01006713">
    <property type="protein sequence ID" value="SVA29198.1"/>
    <property type="molecule type" value="Genomic_DNA"/>
</dbReference>
<accession>A0A381UNK0</accession>
<dbReference type="Pfam" id="PF02515">
    <property type="entry name" value="CoA_transf_3"/>
    <property type="match status" value="1"/>
</dbReference>
<dbReference type="InterPro" id="IPR023606">
    <property type="entry name" value="CoA-Trfase_III_dom_1_sf"/>
</dbReference>
<evidence type="ECO:0000313" key="2">
    <source>
        <dbReference type="EMBL" id="SVA29198.1"/>
    </source>
</evidence>
<name>A0A381UNK0_9ZZZZ</name>
<evidence type="ECO:0000256" key="1">
    <source>
        <dbReference type="ARBA" id="ARBA00022679"/>
    </source>
</evidence>
<dbReference type="InterPro" id="IPR050483">
    <property type="entry name" value="CoA-transferase_III_domain"/>
</dbReference>
<keyword evidence="1" id="KW-0808">Transferase</keyword>
<organism evidence="2">
    <name type="scientific">marine metagenome</name>
    <dbReference type="NCBI Taxonomy" id="408172"/>
    <lineage>
        <taxon>unclassified sequences</taxon>
        <taxon>metagenomes</taxon>
        <taxon>ecological metagenomes</taxon>
    </lineage>
</organism>
<dbReference type="SUPFAM" id="SSF89796">
    <property type="entry name" value="CoA-transferase family III (CaiB/BaiF)"/>
    <property type="match status" value="1"/>
</dbReference>
<dbReference type="Gene3D" id="3.30.1540.10">
    <property type="entry name" value="formyl-coa transferase, domain 3"/>
    <property type="match status" value="1"/>
</dbReference>
<dbReference type="PANTHER" id="PTHR48207:SF4">
    <property type="entry name" value="BLL6097 PROTEIN"/>
    <property type="match status" value="1"/>
</dbReference>
<gene>
    <name evidence="2" type="ORF">METZ01_LOCUS82052</name>
</gene>
<sequence length="400" mass="44561">MSGALSGVKILELTSVVLGPWAVQILADMGAEVIKVEAPFGDSNRQLGAYRNKGMAALYLSNNRNKRSLVLDLKQDSAREALLAIVKECDVFVHNNRPQVMTKLNLEYEDIKAVKPDIVYCGTYGYSKHGPYGQKGALDDSIQAASGIANLNELVLGEPRYLPTVVADKTTAITVVYAILAALFHRERTGVGQEIEVPMFETMVSFVMAEHLWGETFEPPLGEAGYTRLMSHHRKPYKTKDGYIAVLPYMNDHWKVFCERAGREDLIEDERFKDLSSRVTNIDETYSETGKILATKTTQEWLDLFSDTRVPVIVVNSLEDLFTDPHLEAVGFWTLFEHPSEGLLKLPGFPARFSETPASIRRHPPKLGEHSIEILKEAGLEEETIQTMLDSGATLAADDD</sequence>
<dbReference type="InterPro" id="IPR003673">
    <property type="entry name" value="CoA-Trfase_fam_III"/>
</dbReference>
<dbReference type="GO" id="GO:0008410">
    <property type="term" value="F:CoA-transferase activity"/>
    <property type="evidence" value="ECO:0007669"/>
    <property type="project" value="TreeGrafter"/>
</dbReference>